<name>A0A397UF42_9GLOM</name>
<gene>
    <name evidence="1" type="ORF">C2G38_2210745</name>
</gene>
<comment type="caution">
    <text evidence="1">The sequence shown here is derived from an EMBL/GenBank/DDBJ whole genome shotgun (WGS) entry which is preliminary data.</text>
</comment>
<organism evidence="1 2">
    <name type="scientific">Gigaspora rosea</name>
    <dbReference type="NCBI Taxonomy" id="44941"/>
    <lineage>
        <taxon>Eukaryota</taxon>
        <taxon>Fungi</taxon>
        <taxon>Fungi incertae sedis</taxon>
        <taxon>Mucoromycota</taxon>
        <taxon>Glomeromycotina</taxon>
        <taxon>Glomeromycetes</taxon>
        <taxon>Diversisporales</taxon>
        <taxon>Gigasporaceae</taxon>
        <taxon>Gigaspora</taxon>
    </lineage>
</organism>
<accession>A0A397UF42</accession>
<dbReference type="OrthoDB" id="2446864at2759"/>
<evidence type="ECO:0000313" key="1">
    <source>
        <dbReference type="EMBL" id="RIB08780.1"/>
    </source>
</evidence>
<sequence>MKKIAKTSCEYAKQKLAPITIKLADRTQYKFKGVVLYINIIIQNFKDIRKNVEVISLQKYNLIFGKPWIYDLNSRKNWKDNKL</sequence>
<evidence type="ECO:0000313" key="2">
    <source>
        <dbReference type="Proteomes" id="UP000266673"/>
    </source>
</evidence>
<dbReference type="Proteomes" id="UP000266673">
    <property type="component" value="Unassembled WGS sequence"/>
</dbReference>
<reference evidence="1 2" key="1">
    <citation type="submission" date="2018-06" db="EMBL/GenBank/DDBJ databases">
        <title>Comparative genomics reveals the genomic features of Rhizophagus irregularis, R. cerebriforme, R. diaphanum and Gigaspora rosea, and their symbiotic lifestyle signature.</title>
        <authorList>
            <person name="Morin E."/>
            <person name="San Clemente H."/>
            <person name="Chen E.C.H."/>
            <person name="De La Providencia I."/>
            <person name="Hainaut M."/>
            <person name="Kuo A."/>
            <person name="Kohler A."/>
            <person name="Murat C."/>
            <person name="Tang N."/>
            <person name="Roy S."/>
            <person name="Loubradou J."/>
            <person name="Henrissat B."/>
            <person name="Grigoriev I.V."/>
            <person name="Corradi N."/>
            <person name="Roux C."/>
            <person name="Martin F.M."/>
        </authorList>
    </citation>
    <scope>NUCLEOTIDE SEQUENCE [LARGE SCALE GENOMIC DNA]</scope>
    <source>
        <strain evidence="1 2">DAOM 194757</strain>
    </source>
</reference>
<proteinExistence type="predicted"/>
<dbReference type="EMBL" id="QKWP01001463">
    <property type="protein sequence ID" value="RIB08780.1"/>
    <property type="molecule type" value="Genomic_DNA"/>
</dbReference>
<protein>
    <submittedName>
        <fullName evidence="1">Uncharacterized protein</fullName>
    </submittedName>
</protein>
<keyword evidence="2" id="KW-1185">Reference proteome</keyword>
<dbReference type="AlphaFoldDB" id="A0A397UF42"/>